<evidence type="ECO:0000256" key="1">
    <source>
        <dbReference type="ARBA" id="ARBA00022723"/>
    </source>
</evidence>
<feature type="domain" description="C2H2-type" evidence="9">
    <location>
        <begin position="676"/>
        <end position="705"/>
    </location>
</feature>
<dbReference type="OrthoDB" id="654211at2759"/>
<evidence type="ECO:0000256" key="5">
    <source>
        <dbReference type="ARBA" id="ARBA00038089"/>
    </source>
</evidence>
<dbReference type="AlphaFoldDB" id="A0A1E4SQF6"/>
<evidence type="ECO:0000259" key="9">
    <source>
        <dbReference type="PROSITE" id="PS50157"/>
    </source>
</evidence>
<proteinExistence type="inferred from homology"/>
<dbReference type="InterPro" id="IPR013087">
    <property type="entry name" value="Znf_C2H2_type"/>
</dbReference>
<evidence type="ECO:0000313" key="10">
    <source>
        <dbReference type="EMBL" id="ODV81744.1"/>
    </source>
</evidence>
<evidence type="ECO:0000256" key="4">
    <source>
        <dbReference type="ARBA" id="ARBA00022833"/>
    </source>
</evidence>
<name>A0A1E4SQF6_9ASCO</name>
<dbReference type="PANTHER" id="PTHR24408:SF58">
    <property type="entry name" value="TRANSCRIPTION FACTOR (TFIIIA), PUTATIVE (AFU_ORTHOLOGUE AFUA_1G05150)-RELATED"/>
    <property type="match status" value="1"/>
</dbReference>
<feature type="region of interest" description="Disordered" evidence="8">
    <location>
        <begin position="537"/>
        <end position="565"/>
    </location>
</feature>
<dbReference type="SMART" id="SM00355">
    <property type="entry name" value="ZnF_C2H2"/>
    <property type="match status" value="2"/>
</dbReference>
<dbReference type="InterPro" id="IPR036236">
    <property type="entry name" value="Znf_C2H2_sf"/>
</dbReference>
<dbReference type="Gene3D" id="3.30.160.60">
    <property type="entry name" value="Classic Zinc Finger"/>
    <property type="match status" value="2"/>
</dbReference>
<gene>
    <name evidence="10" type="ORF">CANTADRAFT_87707</name>
</gene>
<dbReference type="STRING" id="984487.A0A1E4SQF6"/>
<dbReference type="EMBL" id="KV453909">
    <property type="protein sequence ID" value="ODV81744.1"/>
    <property type="molecule type" value="Genomic_DNA"/>
</dbReference>
<feature type="compositionally biased region" description="Basic residues" evidence="8">
    <location>
        <begin position="267"/>
        <end position="281"/>
    </location>
</feature>
<sequence length="705" mass="76621">MDKYLMSSPTQLSQPFEASNDSFHLGLDLADYESSSNDKHYNAEVVPVSNNSKSFIGTDYDAMNLMAYPNANGSMAEDATLNGDPSDSTYMDDAGFGSASTKFSHSKNVSLDDGIYSSQLLSNQFSSHKASHQSNLSTSSMISMSQDPPMYLDYSKSTGTSDFNNIHSSFSNNTIYSMESIPQLSSSVSNHSLSDSPSSQQTFNKPSLAQQIHLHQPVVATPRRIGRNKSLSVSSMNNLFNTPMRGHSSAALSPVNLAGNPSSKVTKTPHSKPKGHSRSRSKMSLDTPVVLGATKSSSFQNLAGNANLNPFYTPSTFVSPRVDQTSGDIDDIGTPLPTPSSNRNTAVSAVGSFLSPSNNWTNPSTTNFGTPFPLKRTETLESIKIEDQDDDALKQLKKAKSLSSFPQPGLKMKKDSFPHTDLTQLATKLSSTTTIQDLEDIVSSNSTPGVYYSSTSPSHTFGKPLTYSDAKSYSVPTTSTEYADQINGKPGIDLMLAQFATEGANKMNRRPMVAAFTKSYPASIDLASIATSPMDASLSAPTTLSQQYQQSMRNPTPLSAPNSGNGSVPNGAALLPPMATFSTQAEFLNDQYQGTPPSMDLLQLDSKSQVSVPSSSITQLRNMSKIDIPIVKNNRADKDDKKEAKKKHKCPICEARFQRPEHVKRHMKSHSSEKPYQCDQPACGKRFNRKDNLKAHLKKIHQRQV</sequence>
<evidence type="ECO:0000256" key="7">
    <source>
        <dbReference type="PROSITE-ProRule" id="PRU00042"/>
    </source>
</evidence>
<protein>
    <recommendedName>
        <fullName evidence="6">pH-response transcription factor pacC/RIM101</fullName>
    </recommendedName>
</protein>
<dbReference type="GO" id="GO:0000981">
    <property type="term" value="F:DNA-binding transcription factor activity, RNA polymerase II-specific"/>
    <property type="evidence" value="ECO:0007669"/>
    <property type="project" value="TreeGrafter"/>
</dbReference>
<feature type="domain" description="C2H2-type" evidence="9">
    <location>
        <begin position="648"/>
        <end position="675"/>
    </location>
</feature>
<dbReference type="GeneID" id="30985506"/>
<reference evidence="11" key="1">
    <citation type="submission" date="2016-05" db="EMBL/GenBank/DDBJ databases">
        <title>Comparative genomics of biotechnologically important yeasts.</title>
        <authorList>
            <consortium name="DOE Joint Genome Institute"/>
            <person name="Riley R."/>
            <person name="Haridas S."/>
            <person name="Wolfe K.H."/>
            <person name="Lopes M.R."/>
            <person name="Hittinger C.T."/>
            <person name="Goker M."/>
            <person name="Salamov A."/>
            <person name="Wisecaver J."/>
            <person name="Long T.M."/>
            <person name="Aerts A.L."/>
            <person name="Barry K."/>
            <person name="Choi C."/>
            <person name="Clum A."/>
            <person name="Coughlan A.Y."/>
            <person name="Deshpande S."/>
            <person name="Douglass A.P."/>
            <person name="Hanson S.J."/>
            <person name="Klenk H.-P."/>
            <person name="Labutti K."/>
            <person name="Lapidus A."/>
            <person name="Lindquist E."/>
            <person name="Lipzen A."/>
            <person name="Meier-Kolthoff J.P."/>
            <person name="Ohm R.A."/>
            <person name="Otillar R.P."/>
            <person name="Pangilinan J."/>
            <person name="Peng Y."/>
            <person name="Rokas A."/>
            <person name="Rosa C.A."/>
            <person name="Scheuner C."/>
            <person name="Sibirny A.A."/>
            <person name="Slot J.C."/>
            <person name="Stielow J.B."/>
            <person name="Sun H."/>
            <person name="Kurtzman C.P."/>
            <person name="Blackwell M."/>
            <person name="Grigoriev I.V."/>
            <person name="Jeffries T.W."/>
        </authorList>
    </citation>
    <scope>NUCLEOTIDE SEQUENCE [LARGE SCALE GENOMIC DNA]</scope>
    <source>
        <strain evidence="11">NRRL Y-17324</strain>
    </source>
</reference>
<evidence type="ECO:0000256" key="2">
    <source>
        <dbReference type="ARBA" id="ARBA00022737"/>
    </source>
</evidence>
<dbReference type="GO" id="GO:0043565">
    <property type="term" value="F:sequence-specific DNA binding"/>
    <property type="evidence" value="ECO:0007669"/>
    <property type="project" value="TreeGrafter"/>
</dbReference>
<dbReference type="RefSeq" id="XP_020066866.1">
    <property type="nucleotide sequence ID" value="XM_020211370.1"/>
</dbReference>
<evidence type="ECO:0000256" key="3">
    <source>
        <dbReference type="ARBA" id="ARBA00022771"/>
    </source>
</evidence>
<accession>A0A1E4SQF6</accession>
<dbReference type="SUPFAM" id="SSF57667">
    <property type="entry name" value="beta-beta-alpha zinc fingers"/>
    <property type="match status" value="1"/>
</dbReference>
<dbReference type="FunFam" id="3.30.160.60:FF:000100">
    <property type="entry name" value="Zinc finger 45-like"/>
    <property type="match status" value="1"/>
</dbReference>
<evidence type="ECO:0000256" key="8">
    <source>
        <dbReference type="SAM" id="MobiDB-lite"/>
    </source>
</evidence>
<dbReference type="PROSITE" id="PS50157">
    <property type="entry name" value="ZINC_FINGER_C2H2_2"/>
    <property type="match status" value="2"/>
</dbReference>
<dbReference type="Pfam" id="PF00096">
    <property type="entry name" value="zf-C2H2"/>
    <property type="match status" value="2"/>
</dbReference>
<dbReference type="Proteomes" id="UP000094285">
    <property type="component" value="Unassembled WGS sequence"/>
</dbReference>
<feature type="compositionally biased region" description="Polar residues" evidence="8">
    <location>
        <begin position="539"/>
        <end position="565"/>
    </location>
</feature>
<dbReference type="GO" id="GO:0005634">
    <property type="term" value="C:nucleus"/>
    <property type="evidence" value="ECO:0007669"/>
    <property type="project" value="TreeGrafter"/>
</dbReference>
<dbReference type="GO" id="GO:0008270">
    <property type="term" value="F:zinc ion binding"/>
    <property type="evidence" value="ECO:0007669"/>
    <property type="project" value="UniProtKB-KW"/>
</dbReference>
<evidence type="ECO:0000256" key="6">
    <source>
        <dbReference type="ARBA" id="ARBA00039490"/>
    </source>
</evidence>
<evidence type="ECO:0000313" key="11">
    <source>
        <dbReference type="Proteomes" id="UP000094285"/>
    </source>
</evidence>
<keyword evidence="4" id="KW-0862">Zinc</keyword>
<feature type="region of interest" description="Disordered" evidence="8">
    <location>
        <begin position="245"/>
        <end position="284"/>
    </location>
</feature>
<keyword evidence="2" id="KW-0677">Repeat</keyword>
<keyword evidence="3 7" id="KW-0863">Zinc-finger</keyword>
<comment type="similarity">
    <text evidence="5">Belongs to the pacC/RIM101 family.</text>
</comment>
<dbReference type="PROSITE" id="PS00028">
    <property type="entry name" value="ZINC_FINGER_C2H2_1"/>
    <property type="match status" value="2"/>
</dbReference>
<keyword evidence="11" id="KW-1185">Reference proteome</keyword>
<dbReference type="PANTHER" id="PTHR24408">
    <property type="entry name" value="ZINC FINGER PROTEIN"/>
    <property type="match status" value="1"/>
</dbReference>
<organism evidence="10 11">
    <name type="scientific">Suhomyces tanzawaensis NRRL Y-17324</name>
    <dbReference type="NCBI Taxonomy" id="984487"/>
    <lineage>
        <taxon>Eukaryota</taxon>
        <taxon>Fungi</taxon>
        <taxon>Dikarya</taxon>
        <taxon>Ascomycota</taxon>
        <taxon>Saccharomycotina</taxon>
        <taxon>Pichiomycetes</taxon>
        <taxon>Debaryomycetaceae</taxon>
        <taxon>Suhomyces</taxon>
    </lineage>
</organism>
<keyword evidence="1" id="KW-0479">Metal-binding</keyword>